<dbReference type="SUPFAM" id="SSF56601">
    <property type="entry name" value="beta-lactamase/transpeptidase-like"/>
    <property type="match status" value="1"/>
</dbReference>
<dbReference type="RefSeq" id="WP_006871026.1">
    <property type="nucleotide sequence ID" value="NZ_CAAAIH010000009.1"/>
</dbReference>
<comment type="catalytic activity">
    <reaction evidence="1">
        <text>a beta-lactam + H2O = a substituted beta-amino acid</text>
        <dbReference type="Rhea" id="RHEA:20401"/>
        <dbReference type="ChEBI" id="CHEBI:15377"/>
        <dbReference type="ChEBI" id="CHEBI:35627"/>
        <dbReference type="ChEBI" id="CHEBI:140347"/>
        <dbReference type="EC" id="3.5.2.6"/>
    </reaction>
</comment>
<dbReference type="EC" id="3.5.2.6" evidence="3"/>
<name>A0A0W0YIC5_9GAMM</name>
<dbReference type="OrthoDB" id="9784149at2"/>
<protein>
    <recommendedName>
        <fullName evidence="3">beta-lactamase</fullName>
        <ecNumber evidence="3">3.5.2.6</ecNumber>
    </recommendedName>
</protein>
<dbReference type="PANTHER" id="PTHR35333:SF3">
    <property type="entry name" value="BETA-LACTAMASE-TYPE TRANSPEPTIDASE FOLD CONTAINING PROTEIN"/>
    <property type="match status" value="1"/>
</dbReference>
<feature type="domain" description="Beta-lactamase class A catalytic" evidence="5">
    <location>
        <begin position="38"/>
        <end position="250"/>
    </location>
</feature>
<proteinExistence type="inferred from homology"/>
<keyword evidence="6" id="KW-0378">Hydrolase</keyword>
<feature type="signal peptide" evidence="4">
    <location>
        <begin position="1"/>
        <end position="24"/>
    </location>
</feature>
<dbReference type="Gene3D" id="3.40.710.10">
    <property type="entry name" value="DD-peptidase/beta-lactamase superfamily"/>
    <property type="match status" value="1"/>
</dbReference>
<dbReference type="NCBIfam" id="NF033103">
    <property type="entry name" value="bla_class_A"/>
    <property type="match status" value="1"/>
</dbReference>
<evidence type="ECO:0000256" key="1">
    <source>
        <dbReference type="ARBA" id="ARBA00001526"/>
    </source>
</evidence>
<dbReference type="AlphaFoldDB" id="A0A0W0YIC5"/>
<organism evidence="6 7">
    <name type="scientific">Legionella santicrucis</name>
    <dbReference type="NCBI Taxonomy" id="45074"/>
    <lineage>
        <taxon>Bacteria</taxon>
        <taxon>Pseudomonadati</taxon>
        <taxon>Pseudomonadota</taxon>
        <taxon>Gammaproteobacteria</taxon>
        <taxon>Legionellales</taxon>
        <taxon>Legionellaceae</taxon>
        <taxon>Legionella</taxon>
    </lineage>
</organism>
<keyword evidence="7" id="KW-1185">Reference proteome</keyword>
<evidence type="ECO:0000256" key="4">
    <source>
        <dbReference type="SAM" id="SignalP"/>
    </source>
</evidence>
<evidence type="ECO:0000313" key="7">
    <source>
        <dbReference type="Proteomes" id="UP000054703"/>
    </source>
</evidence>
<dbReference type="InterPro" id="IPR045155">
    <property type="entry name" value="Beta-lactam_cat"/>
</dbReference>
<dbReference type="PATRIC" id="fig|45074.5.peg.3039"/>
<evidence type="ECO:0000313" key="6">
    <source>
        <dbReference type="EMBL" id="KTD56668.1"/>
    </source>
</evidence>
<keyword evidence="4" id="KW-0732">Signal</keyword>
<dbReference type="GO" id="GO:0046677">
    <property type="term" value="P:response to antibiotic"/>
    <property type="evidence" value="ECO:0007669"/>
    <property type="project" value="InterPro"/>
</dbReference>
<dbReference type="EMBL" id="LNYU01000081">
    <property type="protein sequence ID" value="KTD56668.1"/>
    <property type="molecule type" value="Genomic_DNA"/>
</dbReference>
<dbReference type="InterPro" id="IPR012338">
    <property type="entry name" value="Beta-lactam/transpept-like"/>
</dbReference>
<reference evidence="6 7" key="1">
    <citation type="submission" date="2015-11" db="EMBL/GenBank/DDBJ databases">
        <title>Genomic analysis of 38 Legionella species identifies large and diverse effector repertoires.</title>
        <authorList>
            <person name="Burstein D."/>
            <person name="Amaro F."/>
            <person name="Zusman T."/>
            <person name="Lifshitz Z."/>
            <person name="Cohen O."/>
            <person name="Gilbert J.A."/>
            <person name="Pupko T."/>
            <person name="Shuman H.A."/>
            <person name="Segal G."/>
        </authorList>
    </citation>
    <scope>NUCLEOTIDE SEQUENCE [LARGE SCALE GENOMIC DNA]</scope>
    <source>
        <strain evidence="6 7">SC-63-C7</strain>
    </source>
</reference>
<dbReference type="InterPro" id="IPR000871">
    <property type="entry name" value="Beta-lactam_class-A"/>
</dbReference>
<accession>A0A0W0YIC5</accession>
<dbReference type="PANTHER" id="PTHR35333">
    <property type="entry name" value="BETA-LACTAMASE"/>
    <property type="match status" value="1"/>
</dbReference>
<dbReference type="GO" id="GO:0008800">
    <property type="term" value="F:beta-lactamase activity"/>
    <property type="evidence" value="ECO:0007669"/>
    <property type="project" value="UniProtKB-EC"/>
</dbReference>
<comment type="similarity">
    <text evidence="2">Belongs to the class-A beta-lactamase family.</text>
</comment>
<dbReference type="PRINTS" id="PR00118">
    <property type="entry name" value="BLACTAMASEA"/>
</dbReference>
<sequence length="289" mass="32285">MKYWKVLSLAFCTFAFAVNCKAHAGVKQIETKYNVKIGVYAIDTNNGNSFSYRQDERFPFQSTVKMLVAAVALKNIEADERIKISSDDIVFWSPIVRLNLDRGYMTIKELAEAAMRYSDNAATNILITRLGGTKSINEFAKSIGDRSFNLENLEPNLNSDPNNIHDSSTPKDMAQSVQKLLIENNVLGQENQNILKTWMMNNTTGYKKIRYGLPLGWSAAEKTGGGSVISNDIGIVWSPACKPIVLAIYTFSNKKDNAQKADKAIAETTKFILDEFSKKNLCFSATDFK</sequence>
<dbReference type="GO" id="GO:0030655">
    <property type="term" value="P:beta-lactam antibiotic catabolic process"/>
    <property type="evidence" value="ECO:0007669"/>
    <property type="project" value="InterPro"/>
</dbReference>
<gene>
    <name evidence="6" type="primary">blaZ</name>
    <name evidence="6" type="ORF">Lsan_2828</name>
</gene>
<feature type="chain" id="PRO_5006917716" description="beta-lactamase" evidence="4">
    <location>
        <begin position="25"/>
        <end position="289"/>
    </location>
</feature>
<evidence type="ECO:0000259" key="5">
    <source>
        <dbReference type="Pfam" id="PF13354"/>
    </source>
</evidence>
<dbReference type="Pfam" id="PF13354">
    <property type="entry name" value="Beta-lactamase2"/>
    <property type="match status" value="1"/>
</dbReference>
<dbReference type="STRING" id="45074.Lsan_2828"/>
<dbReference type="Proteomes" id="UP000054703">
    <property type="component" value="Unassembled WGS sequence"/>
</dbReference>
<evidence type="ECO:0000256" key="3">
    <source>
        <dbReference type="ARBA" id="ARBA00012865"/>
    </source>
</evidence>
<evidence type="ECO:0000256" key="2">
    <source>
        <dbReference type="ARBA" id="ARBA00009009"/>
    </source>
</evidence>
<comment type="caution">
    <text evidence="6">The sequence shown here is derived from an EMBL/GenBank/DDBJ whole genome shotgun (WGS) entry which is preliminary data.</text>
</comment>